<feature type="transmembrane region" description="Helical" evidence="1">
    <location>
        <begin position="73"/>
        <end position="94"/>
    </location>
</feature>
<organism evidence="2 3">
    <name type="scientific">Nocardia jiangxiensis</name>
    <dbReference type="NCBI Taxonomy" id="282685"/>
    <lineage>
        <taxon>Bacteria</taxon>
        <taxon>Bacillati</taxon>
        <taxon>Actinomycetota</taxon>
        <taxon>Actinomycetes</taxon>
        <taxon>Mycobacteriales</taxon>
        <taxon>Nocardiaceae</taxon>
        <taxon>Nocardia</taxon>
    </lineage>
</organism>
<proteinExistence type="predicted"/>
<keyword evidence="3" id="KW-1185">Reference proteome</keyword>
<gene>
    <name evidence="2" type="ORF">ACFYXQ_03545</name>
</gene>
<evidence type="ECO:0000256" key="1">
    <source>
        <dbReference type="SAM" id="Phobius"/>
    </source>
</evidence>
<keyword evidence="1" id="KW-0472">Membrane</keyword>
<keyword evidence="1" id="KW-0812">Transmembrane</keyword>
<evidence type="ECO:0000313" key="2">
    <source>
        <dbReference type="EMBL" id="MFF3566836.1"/>
    </source>
</evidence>
<evidence type="ECO:0000313" key="3">
    <source>
        <dbReference type="Proteomes" id="UP001601992"/>
    </source>
</evidence>
<accession>A0ABW6RS56</accession>
<reference evidence="2 3" key="1">
    <citation type="submission" date="2024-10" db="EMBL/GenBank/DDBJ databases">
        <title>The Natural Products Discovery Center: Release of the First 8490 Sequenced Strains for Exploring Actinobacteria Biosynthetic Diversity.</title>
        <authorList>
            <person name="Kalkreuter E."/>
            <person name="Kautsar S.A."/>
            <person name="Yang D."/>
            <person name="Bader C.D."/>
            <person name="Teijaro C.N."/>
            <person name="Fluegel L."/>
            <person name="Davis C.M."/>
            <person name="Simpson J.R."/>
            <person name="Lauterbach L."/>
            <person name="Steele A.D."/>
            <person name="Gui C."/>
            <person name="Meng S."/>
            <person name="Li G."/>
            <person name="Viehrig K."/>
            <person name="Ye F."/>
            <person name="Su P."/>
            <person name="Kiefer A.F."/>
            <person name="Nichols A."/>
            <person name="Cepeda A.J."/>
            <person name="Yan W."/>
            <person name="Fan B."/>
            <person name="Jiang Y."/>
            <person name="Adhikari A."/>
            <person name="Zheng C.-J."/>
            <person name="Schuster L."/>
            <person name="Cowan T.M."/>
            <person name="Smanski M.J."/>
            <person name="Chevrette M.G."/>
            <person name="De Carvalho L.P.S."/>
            <person name="Shen B."/>
        </authorList>
    </citation>
    <scope>NUCLEOTIDE SEQUENCE [LARGE SCALE GENOMIC DNA]</scope>
    <source>
        <strain evidence="2 3">NPDC002593</strain>
    </source>
</reference>
<dbReference type="Proteomes" id="UP001601992">
    <property type="component" value="Unassembled WGS sequence"/>
</dbReference>
<sequence>MRITRIPKSVTLSAGRGRARLARTRRRALTVAVLAALAVLAIAAGPASAQSVAVLAIVTSLDQVINNARNWLIGILAGVATICLTVAGVRYVIASGDPAEIEKAKAALRAACLGYVLAMLAPVIVSILKSIVGA</sequence>
<dbReference type="EMBL" id="JBIAQY010000001">
    <property type="protein sequence ID" value="MFF3566836.1"/>
    <property type="molecule type" value="Genomic_DNA"/>
</dbReference>
<comment type="caution">
    <text evidence="2">The sequence shown here is derived from an EMBL/GenBank/DDBJ whole genome shotgun (WGS) entry which is preliminary data.</text>
</comment>
<dbReference type="InterPro" id="IPR043993">
    <property type="entry name" value="T4SS_pilin"/>
</dbReference>
<dbReference type="RefSeq" id="WP_387402511.1">
    <property type="nucleotide sequence ID" value="NZ_JBIAQY010000001.1"/>
</dbReference>
<name>A0ABW6RS56_9NOCA</name>
<protein>
    <submittedName>
        <fullName evidence="2">Pilin</fullName>
    </submittedName>
</protein>
<feature type="transmembrane region" description="Helical" evidence="1">
    <location>
        <begin position="106"/>
        <end position="128"/>
    </location>
</feature>
<dbReference type="Pfam" id="PF18895">
    <property type="entry name" value="T4SS_pilin"/>
    <property type="match status" value="1"/>
</dbReference>
<keyword evidence="1" id="KW-1133">Transmembrane helix</keyword>